<keyword evidence="2" id="KW-1185">Reference proteome</keyword>
<evidence type="ECO:0000313" key="1">
    <source>
        <dbReference type="EMBL" id="QQP38014.1"/>
    </source>
</evidence>
<sequence>MRMPTQRGRIGFASPSRSRGQRTFRIGLISHKGGNSLCLSSSLRGWCSSSV</sequence>
<dbReference type="Proteomes" id="UP000595437">
    <property type="component" value="Chromosome 13"/>
</dbReference>
<dbReference type="AlphaFoldDB" id="A0A7T8GUF7"/>
<reference evidence="2" key="1">
    <citation type="submission" date="2021-01" db="EMBL/GenBank/DDBJ databases">
        <title>Caligus Genome Assembly.</title>
        <authorList>
            <person name="Gallardo-Escarate C."/>
        </authorList>
    </citation>
    <scope>NUCLEOTIDE SEQUENCE [LARGE SCALE GENOMIC DNA]</scope>
</reference>
<accession>A0A7T8GUF7</accession>
<proteinExistence type="predicted"/>
<gene>
    <name evidence="1" type="ORF">FKW44_018477</name>
</gene>
<dbReference type="EMBL" id="CP045902">
    <property type="protein sequence ID" value="QQP38014.1"/>
    <property type="molecule type" value="Genomic_DNA"/>
</dbReference>
<evidence type="ECO:0000313" key="2">
    <source>
        <dbReference type="Proteomes" id="UP000595437"/>
    </source>
</evidence>
<name>A0A7T8GUF7_CALRO</name>
<organism evidence="1 2">
    <name type="scientific">Caligus rogercresseyi</name>
    <name type="common">Sea louse</name>
    <dbReference type="NCBI Taxonomy" id="217165"/>
    <lineage>
        <taxon>Eukaryota</taxon>
        <taxon>Metazoa</taxon>
        <taxon>Ecdysozoa</taxon>
        <taxon>Arthropoda</taxon>
        <taxon>Crustacea</taxon>
        <taxon>Multicrustacea</taxon>
        <taxon>Hexanauplia</taxon>
        <taxon>Copepoda</taxon>
        <taxon>Siphonostomatoida</taxon>
        <taxon>Caligidae</taxon>
        <taxon>Caligus</taxon>
    </lineage>
</organism>
<protein>
    <submittedName>
        <fullName evidence="1">Uncharacterized protein</fullName>
    </submittedName>
</protein>